<keyword evidence="1" id="KW-0472">Membrane</keyword>
<dbReference type="OrthoDB" id="3679762at2"/>
<evidence type="ECO:0000259" key="2">
    <source>
        <dbReference type="Pfam" id="PF13248"/>
    </source>
</evidence>
<dbReference type="EMBL" id="SNXZ01000002">
    <property type="protein sequence ID" value="TDQ00759.1"/>
    <property type="molecule type" value="Genomic_DNA"/>
</dbReference>
<proteinExistence type="predicted"/>
<name>A0A4R6SIN6_LABRH</name>
<keyword evidence="4" id="KW-1185">Reference proteome</keyword>
<dbReference type="Pfam" id="PF13248">
    <property type="entry name" value="Zn_ribbon_3"/>
    <property type="match status" value="1"/>
</dbReference>
<organism evidence="3 4">
    <name type="scientific">Labedaea rhizosphaerae</name>
    <dbReference type="NCBI Taxonomy" id="598644"/>
    <lineage>
        <taxon>Bacteria</taxon>
        <taxon>Bacillati</taxon>
        <taxon>Actinomycetota</taxon>
        <taxon>Actinomycetes</taxon>
        <taxon>Pseudonocardiales</taxon>
        <taxon>Pseudonocardiaceae</taxon>
        <taxon>Labedaea</taxon>
    </lineage>
</organism>
<dbReference type="Proteomes" id="UP000295444">
    <property type="component" value="Unassembled WGS sequence"/>
</dbReference>
<dbReference type="InterPro" id="IPR059113">
    <property type="entry name" value="Znf_ribbon"/>
</dbReference>
<comment type="caution">
    <text evidence="3">The sequence shown here is derived from an EMBL/GenBank/DDBJ whole genome shotgun (WGS) entry which is preliminary data.</text>
</comment>
<reference evidence="3 4" key="1">
    <citation type="submission" date="2019-03" db="EMBL/GenBank/DDBJ databases">
        <title>Genomic Encyclopedia of Type Strains, Phase IV (KMG-IV): sequencing the most valuable type-strain genomes for metagenomic binning, comparative biology and taxonomic classification.</title>
        <authorList>
            <person name="Goeker M."/>
        </authorList>
    </citation>
    <scope>NUCLEOTIDE SEQUENCE [LARGE SCALE GENOMIC DNA]</scope>
    <source>
        <strain evidence="3 4">DSM 45361</strain>
    </source>
</reference>
<evidence type="ECO:0000313" key="4">
    <source>
        <dbReference type="Proteomes" id="UP000295444"/>
    </source>
</evidence>
<sequence>MTCPECGRPIPPTGAKLCPHCGYPLLLDRPAAVEPVAQKIVYKPELPVDRVEATQQVPVPGFGAAPYSSPYAPPRQAQVYGPRCSRCRSANPPHRKRCEVCGAELWPGAAFPPRRETAPPPAAALPKPKSQWWKLALVIGIPVVAVGAVWLLAWLL</sequence>
<feature type="transmembrane region" description="Helical" evidence="1">
    <location>
        <begin position="135"/>
        <end position="155"/>
    </location>
</feature>
<gene>
    <name evidence="3" type="ORF">EV186_102625</name>
</gene>
<evidence type="ECO:0000256" key="1">
    <source>
        <dbReference type="SAM" id="Phobius"/>
    </source>
</evidence>
<evidence type="ECO:0000313" key="3">
    <source>
        <dbReference type="EMBL" id="TDQ00759.1"/>
    </source>
</evidence>
<dbReference type="AlphaFoldDB" id="A0A4R6SIN6"/>
<protein>
    <submittedName>
        <fullName evidence="3">Zinc ribbon protein</fullName>
    </submittedName>
</protein>
<accession>A0A4R6SIN6</accession>
<keyword evidence="1" id="KW-0812">Transmembrane</keyword>
<dbReference type="RefSeq" id="WP_133849427.1">
    <property type="nucleotide sequence ID" value="NZ_SNXZ01000002.1"/>
</dbReference>
<keyword evidence="1" id="KW-1133">Transmembrane helix</keyword>
<feature type="domain" description="Putative zinc-ribbon" evidence="2">
    <location>
        <begin position="2"/>
        <end position="25"/>
    </location>
</feature>